<dbReference type="AlphaFoldDB" id="A0A9D2HNT9"/>
<organism evidence="10 11">
    <name type="scientific">Candidatus Desulfovibrio intestinavium</name>
    <dbReference type="NCBI Taxonomy" id="2838534"/>
    <lineage>
        <taxon>Bacteria</taxon>
        <taxon>Pseudomonadati</taxon>
        <taxon>Thermodesulfobacteriota</taxon>
        <taxon>Desulfovibrionia</taxon>
        <taxon>Desulfovibrionales</taxon>
        <taxon>Desulfovibrionaceae</taxon>
        <taxon>Desulfovibrio</taxon>
    </lineage>
</organism>
<dbReference type="Pfam" id="PF02811">
    <property type="entry name" value="PHP"/>
    <property type="match status" value="1"/>
</dbReference>
<feature type="domain" description="Polymerase/histidinol phosphatase N-terminal" evidence="9">
    <location>
        <begin position="4"/>
        <end position="88"/>
    </location>
</feature>
<dbReference type="EMBL" id="DWZD01000039">
    <property type="protein sequence ID" value="HJA79103.1"/>
    <property type="molecule type" value="Genomic_DNA"/>
</dbReference>
<comment type="catalytic activity">
    <reaction evidence="7 8">
        <text>L-histidinol phosphate + H2O = L-histidinol + phosphate</text>
        <dbReference type="Rhea" id="RHEA:14465"/>
        <dbReference type="ChEBI" id="CHEBI:15377"/>
        <dbReference type="ChEBI" id="CHEBI:43474"/>
        <dbReference type="ChEBI" id="CHEBI:57699"/>
        <dbReference type="ChEBI" id="CHEBI:57980"/>
        <dbReference type="EC" id="3.1.3.15"/>
    </reaction>
</comment>
<comment type="similarity">
    <text evidence="2 8">Belongs to the PHP hydrolase family. HisK subfamily.</text>
</comment>
<name>A0A9D2HNT9_9BACT</name>
<dbReference type="GO" id="GO:0005737">
    <property type="term" value="C:cytoplasm"/>
    <property type="evidence" value="ECO:0007669"/>
    <property type="project" value="TreeGrafter"/>
</dbReference>
<evidence type="ECO:0000256" key="5">
    <source>
        <dbReference type="ARBA" id="ARBA00022801"/>
    </source>
</evidence>
<reference evidence="10" key="1">
    <citation type="journal article" date="2021" name="PeerJ">
        <title>Extensive microbial diversity within the chicken gut microbiome revealed by metagenomics and culture.</title>
        <authorList>
            <person name="Gilroy R."/>
            <person name="Ravi A."/>
            <person name="Getino M."/>
            <person name="Pursley I."/>
            <person name="Horton D.L."/>
            <person name="Alikhan N.F."/>
            <person name="Baker D."/>
            <person name="Gharbi K."/>
            <person name="Hall N."/>
            <person name="Watson M."/>
            <person name="Adriaenssens E.M."/>
            <person name="Foster-Nyarko E."/>
            <person name="Jarju S."/>
            <person name="Secka A."/>
            <person name="Antonio M."/>
            <person name="Oren A."/>
            <person name="Chaudhuri R.R."/>
            <person name="La Ragione R."/>
            <person name="Hildebrand F."/>
            <person name="Pallen M.J."/>
        </authorList>
    </citation>
    <scope>NUCLEOTIDE SEQUENCE</scope>
    <source>
        <strain evidence="10">5032</strain>
    </source>
</reference>
<keyword evidence="5 8" id="KW-0378">Hydrolase</keyword>
<dbReference type="Gene3D" id="3.20.20.140">
    <property type="entry name" value="Metal-dependent hydrolases"/>
    <property type="match status" value="1"/>
</dbReference>
<evidence type="ECO:0000256" key="1">
    <source>
        <dbReference type="ARBA" id="ARBA00004970"/>
    </source>
</evidence>
<evidence type="ECO:0000256" key="2">
    <source>
        <dbReference type="ARBA" id="ARBA00009152"/>
    </source>
</evidence>
<evidence type="ECO:0000256" key="4">
    <source>
        <dbReference type="ARBA" id="ARBA00022605"/>
    </source>
</evidence>
<protein>
    <recommendedName>
        <fullName evidence="3 8">Histidinol-phosphatase</fullName>
        <shortName evidence="8">HolPase</shortName>
        <ecNumber evidence="3 8">3.1.3.15</ecNumber>
    </recommendedName>
</protein>
<sequence>MILADLHIHTKVSHGLATVEEMYAAACAAGLEYLGFSEHSPLPPGFSCRLYQENFERDFPAHCAEVLALKARADSPRVLLGIELDWIPSNMAYMRDLLASQPFDYVIGSLHFLGEMSIGFNANWECPPETAFERFERYYREMARMAESGLVHIASHPDFIKLRCFDLFQEWLCQPQSRVCISEAMSALRRNNVLMEVSSAGLRQAFCEPYPGPMIMDMAAREDVRIMLASDAHRPEDVAGEFDELARYARSYGYRECGIVVGGERRFLPF</sequence>
<dbReference type="EC" id="3.1.3.15" evidence="3 8"/>
<dbReference type="InterPro" id="IPR010140">
    <property type="entry name" value="Histidinol_P_phosphatase_HisJ"/>
</dbReference>
<keyword evidence="6 8" id="KW-0368">Histidine biosynthesis</keyword>
<evidence type="ECO:0000313" key="10">
    <source>
        <dbReference type="EMBL" id="HJA79103.1"/>
    </source>
</evidence>
<accession>A0A9D2HNT9</accession>
<evidence type="ECO:0000313" key="11">
    <source>
        <dbReference type="Proteomes" id="UP000823821"/>
    </source>
</evidence>
<dbReference type="CDD" id="cd12110">
    <property type="entry name" value="PHP_HisPPase_Hisj_like"/>
    <property type="match status" value="1"/>
</dbReference>
<comment type="pathway">
    <text evidence="1 8">Amino-acid biosynthesis; L-histidine biosynthesis; L-histidine from 5-phospho-alpha-D-ribose 1-diphosphate: step 8/9.</text>
</comment>
<dbReference type="PANTHER" id="PTHR21039">
    <property type="entry name" value="HISTIDINOL PHOSPHATASE-RELATED"/>
    <property type="match status" value="1"/>
</dbReference>
<dbReference type="GO" id="GO:0000105">
    <property type="term" value="P:L-histidine biosynthetic process"/>
    <property type="evidence" value="ECO:0007669"/>
    <property type="project" value="UniProtKB-UniRule"/>
</dbReference>
<dbReference type="PANTHER" id="PTHR21039:SF0">
    <property type="entry name" value="HISTIDINOL-PHOSPHATASE"/>
    <property type="match status" value="1"/>
</dbReference>
<evidence type="ECO:0000259" key="9">
    <source>
        <dbReference type="SMART" id="SM00481"/>
    </source>
</evidence>
<evidence type="ECO:0000256" key="7">
    <source>
        <dbReference type="ARBA" id="ARBA00049158"/>
    </source>
</evidence>
<evidence type="ECO:0000256" key="3">
    <source>
        <dbReference type="ARBA" id="ARBA00013085"/>
    </source>
</evidence>
<proteinExistence type="inferred from homology"/>
<dbReference type="GO" id="GO:0004401">
    <property type="term" value="F:histidinol-phosphatase activity"/>
    <property type="evidence" value="ECO:0007669"/>
    <property type="project" value="UniProtKB-UniRule"/>
</dbReference>
<comment type="caution">
    <text evidence="10">The sequence shown here is derived from an EMBL/GenBank/DDBJ whole genome shotgun (WGS) entry which is preliminary data.</text>
</comment>
<dbReference type="Proteomes" id="UP000823821">
    <property type="component" value="Unassembled WGS sequence"/>
</dbReference>
<evidence type="ECO:0000256" key="8">
    <source>
        <dbReference type="RuleBase" id="RU366003"/>
    </source>
</evidence>
<dbReference type="InterPro" id="IPR003141">
    <property type="entry name" value="Pol/His_phosphatase_N"/>
</dbReference>
<dbReference type="SUPFAM" id="SSF89550">
    <property type="entry name" value="PHP domain-like"/>
    <property type="match status" value="1"/>
</dbReference>
<evidence type="ECO:0000256" key="6">
    <source>
        <dbReference type="ARBA" id="ARBA00023102"/>
    </source>
</evidence>
<dbReference type="NCBIfam" id="TIGR01856">
    <property type="entry name" value="hisJ_fam"/>
    <property type="match status" value="1"/>
</dbReference>
<dbReference type="SMART" id="SM00481">
    <property type="entry name" value="POLIIIAc"/>
    <property type="match status" value="1"/>
</dbReference>
<gene>
    <name evidence="10" type="ORF">H9784_05970</name>
</gene>
<reference evidence="10" key="2">
    <citation type="submission" date="2021-04" db="EMBL/GenBank/DDBJ databases">
        <authorList>
            <person name="Gilroy R."/>
        </authorList>
    </citation>
    <scope>NUCLEOTIDE SEQUENCE</scope>
    <source>
        <strain evidence="10">5032</strain>
    </source>
</reference>
<keyword evidence="4 8" id="KW-0028">Amino-acid biosynthesis</keyword>
<dbReference type="InterPro" id="IPR016195">
    <property type="entry name" value="Pol/histidinol_Pase-like"/>
</dbReference>
<dbReference type="InterPro" id="IPR004013">
    <property type="entry name" value="PHP_dom"/>
</dbReference>